<dbReference type="GO" id="GO:0008270">
    <property type="term" value="F:zinc ion binding"/>
    <property type="evidence" value="ECO:0007669"/>
    <property type="project" value="UniProtKB-KW"/>
</dbReference>
<dbReference type="InterPro" id="IPR011990">
    <property type="entry name" value="TPR-like_helical_dom_sf"/>
</dbReference>
<accession>A0A0D3IZJ7</accession>
<dbReference type="Proteomes" id="UP000013827">
    <property type="component" value="Unassembled WGS sequence"/>
</dbReference>
<keyword evidence="1" id="KW-0863">Zinc-finger</keyword>
<evidence type="ECO:0000259" key="2">
    <source>
        <dbReference type="PROSITE" id="PS50089"/>
    </source>
</evidence>
<reference evidence="4" key="1">
    <citation type="journal article" date="2013" name="Nature">
        <title>Pan genome of the phytoplankton Emiliania underpins its global distribution.</title>
        <authorList>
            <person name="Read B.A."/>
            <person name="Kegel J."/>
            <person name="Klute M.J."/>
            <person name="Kuo A."/>
            <person name="Lefebvre S.C."/>
            <person name="Maumus F."/>
            <person name="Mayer C."/>
            <person name="Miller J."/>
            <person name="Monier A."/>
            <person name="Salamov A."/>
            <person name="Young J."/>
            <person name="Aguilar M."/>
            <person name="Claverie J.M."/>
            <person name="Frickenhaus S."/>
            <person name="Gonzalez K."/>
            <person name="Herman E.K."/>
            <person name="Lin Y.C."/>
            <person name="Napier J."/>
            <person name="Ogata H."/>
            <person name="Sarno A.F."/>
            <person name="Shmutz J."/>
            <person name="Schroeder D."/>
            <person name="de Vargas C."/>
            <person name="Verret F."/>
            <person name="von Dassow P."/>
            <person name="Valentin K."/>
            <person name="Van de Peer Y."/>
            <person name="Wheeler G."/>
            <person name="Dacks J.B."/>
            <person name="Delwiche C.F."/>
            <person name="Dyhrman S.T."/>
            <person name="Glockner G."/>
            <person name="John U."/>
            <person name="Richards T."/>
            <person name="Worden A.Z."/>
            <person name="Zhang X."/>
            <person name="Grigoriev I.V."/>
            <person name="Allen A.E."/>
            <person name="Bidle K."/>
            <person name="Borodovsky M."/>
            <person name="Bowler C."/>
            <person name="Brownlee C."/>
            <person name="Cock J.M."/>
            <person name="Elias M."/>
            <person name="Gladyshev V.N."/>
            <person name="Groth M."/>
            <person name="Guda C."/>
            <person name="Hadaegh A."/>
            <person name="Iglesias-Rodriguez M.D."/>
            <person name="Jenkins J."/>
            <person name="Jones B.M."/>
            <person name="Lawson T."/>
            <person name="Leese F."/>
            <person name="Lindquist E."/>
            <person name="Lobanov A."/>
            <person name="Lomsadze A."/>
            <person name="Malik S.B."/>
            <person name="Marsh M.E."/>
            <person name="Mackinder L."/>
            <person name="Mock T."/>
            <person name="Mueller-Roeber B."/>
            <person name="Pagarete A."/>
            <person name="Parker M."/>
            <person name="Probert I."/>
            <person name="Quesneville H."/>
            <person name="Raines C."/>
            <person name="Rensing S.A."/>
            <person name="Riano-Pachon D.M."/>
            <person name="Richier S."/>
            <person name="Rokitta S."/>
            <person name="Shiraiwa Y."/>
            <person name="Soanes D.M."/>
            <person name="van der Giezen M."/>
            <person name="Wahlund T.M."/>
            <person name="Williams B."/>
            <person name="Wilson W."/>
            <person name="Wolfe G."/>
            <person name="Wurch L.L."/>
        </authorList>
    </citation>
    <scope>NUCLEOTIDE SEQUENCE</scope>
</reference>
<proteinExistence type="predicted"/>
<dbReference type="AlphaFoldDB" id="A0A0D3IZJ7"/>
<evidence type="ECO:0000313" key="4">
    <source>
        <dbReference type="Proteomes" id="UP000013827"/>
    </source>
</evidence>
<dbReference type="SMART" id="SM00184">
    <property type="entry name" value="RING"/>
    <property type="match status" value="1"/>
</dbReference>
<protein>
    <recommendedName>
        <fullName evidence="2">RING-type domain-containing protein</fullName>
    </recommendedName>
</protein>
<dbReference type="GO" id="GO:0005737">
    <property type="term" value="C:cytoplasm"/>
    <property type="evidence" value="ECO:0007669"/>
    <property type="project" value="UniProtKB-ARBA"/>
</dbReference>
<keyword evidence="1" id="KW-0479">Metal-binding</keyword>
<dbReference type="GeneID" id="17266101"/>
<dbReference type="EnsemblProtists" id="EOD20554">
    <property type="protein sequence ID" value="EOD20554"/>
    <property type="gene ID" value="EMIHUDRAFT_208475"/>
</dbReference>
<keyword evidence="4" id="KW-1185">Reference proteome</keyword>
<dbReference type="InterPro" id="IPR001841">
    <property type="entry name" value="Znf_RING"/>
</dbReference>
<sequence>MNSNADEGALQLAATQREAGWAAYRKGAFGEMRDAFSDAVNTCESIPPPVSTAAKRALANSLRGRAVALNKKGDIAAASRDTSQALQLLAEPDLAAAPGIQRLHEMCVTLQGHLRMHEGTPQYDPAAALQHFQLALAIAQADNRSEIDAAPSQHRLVSGSSGSKLDVTSSLSNIGQAELHLGHYAQAESHLRQVIEGSVVPERLCVAHGVLGSVFRQQGRWLQAMEHWQEALRQARMAGEVDAEAALLAKIARYQRRVPELQGQPSVYADLSSALQRLGRTPDAACSICMDEMHLGEGVIILETCLHAYHSECLEQFWRTRGYGGVTTTNCPMCQP</sequence>
<dbReference type="InterPro" id="IPR019734">
    <property type="entry name" value="TPR_rpt"/>
</dbReference>
<dbReference type="HOGENOM" id="CLU_827498_0_0_1"/>
<dbReference type="EnsemblProtists" id="EOD16682">
    <property type="protein sequence ID" value="EOD16682"/>
    <property type="gene ID" value="EMIHUDRAFT_244795"/>
</dbReference>
<dbReference type="Gene3D" id="1.25.40.10">
    <property type="entry name" value="Tetratricopeptide repeat domain"/>
    <property type="match status" value="2"/>
</dbReference>
<keyword evidence="1" id="KW-0862">Zinc</keyword>
<dbReference type="PaxDb" id="2903-EOD16682"/>
<dbReference type="SMART" id="SM00028">
    <property type="entry name" value="TPR"/>
    <property type="match status" value="3"/>
</dbReference>
<feature type="domain" description="RING-type" evidence="2">
    <location>
        <begin position="286"/>
        <end position="335"/>
    </location>
</feature>
<dbReference type="InterPro" id="IPR013083">
    <property type="entry name" value="Znf_RING/FYVE/PHD"/>
</dbReference>
<dbReference type="GeneID" id="17262830"/>
<organism evidence="3 4">
    <name type="scientific">Emiliania huxleyi (strain CCMP1516)</name>
    <dbReference type="NCBI Taxonomy" id="280463"/>
    <lineage>
        <taxon>Eukaryota</taxon>
        <taxon>Haptista</taxon>
        <taxon>Haptophyta</taxon>
        <taxon>Prymnesiophyceae</taxon>
        <taxon>Isochrysidales</taxon>
        <taxon>Noelaerhabdaceae</taxon>
        <taxon>Emiliania</taxon>
    </lineage>
</organism>
<dbReference type="Pfam" id="PF13374">
    <property type="entry name" value="TPR_10"/>
    <property type="match status" value="1"/>
</dbReference>
<evidence type="ECO:0000313" key="3">
    <source>
        <dbReference type="EnsemblProtists" id="EOD16682"/>
    </source>
</evidence>
<dbReference type="Gene3D" id="3.30.40.10">
    <property type="entry name" value="Zinc/RING finger domain, C3HC4 (zinc finger)"/>
    <property type="match status" value="1"/>
</dbReference>
<dbReference type="Pfam" id="PF13639">
    <property type="entry name" value="zf-RING_2"/>
    <property type="match status" value="1"/>
</dbReference>
<dbReference type="RefSeq" id="XP_005772983.1">
    <property type="nucleotide sequence ID" value="XM_005772926.1"/>
</dbReference>
<dbReference type="SUPFAM" id="SSF48452">
    <property type="entry name" value="TPR-like"/>
    <property type="match status" value="1"/>
</dbReference>
<dbReference type="PROSITE" id="PS50089">
    <property type="entry name" value="ZF_RING_2"/>
    <property type="match status" value="1"/>
</dbReference>
<dbReference type="SUPFAM" id="SSF57850">
    <property type="entry name" value="RING/U-box"/>
    <property type="match status" value="1"/>
</dbReference>
<dbReference type="KEGG" id="ehx:EMIHUDRAFT_208475"/>
<reference evidence="3" key="2">
    <citation type="submission" date="2024-10" db="UniProtKB">
        <authorList>
            <consortium name="EnsemblProtists"/>
        </authorList>
    </citation>
    <scope>IDENTIFICATION</scope>
</reference>
<evidence type="ECO:0000256" key="1">
    <source>
        <dbReference type="PROSITE-ProRule" id="PRU00175"/>
    </source>
</evidence>
<dbReference type="RefSeq" id="XP_005769111.1">
    <property type="nucleotide sequence ID" value="XM_005769054.1"/>
</dbReference>
<dbReference type="KEGG" id="ehx:EMIHUDRAFT_244795"/>
<name>A0A0D3IZJ7_EMIH1</name>